<dbReference type="InterPro" id="IPR001647">
    <property type="entry name" value="HTH_TetR"/>
</dbReference>
<protein>
    <submittedName>
        <fullName evidence="4">Transcriptional regulator, TetR family</fullName>
    </submittedName>
</protein>
<proteinExistence type="predicted"/>
<dbReference type="RefSeq" id="WP_037541756.1">
    <property type="nucleotide sequence ID" value="NZ_AP018585.1"/>
</dbReference>
<name>A0ABM7FS57_9STAP</name>
<dbReference type="SUPFAM" id="SSF48498">
    <property type="entry name" value="Tetracyclin repressor-like, C-terminal domain"/>
    <property type="match status" value="1"/>
</dbReference>
<feature type="DNA-binding region" description="H-T-H motif" evidence="2">
    <location>
        <begin position="32"/>
        <end position="51"/>
    </location>
</feature>
<gene>
    <name evidence="4" type="ORF">JMUB590_0187</name>
</gene>
<evidence type="ECO:0000313" key="4">
    <source>
        <dbReference type="EMBL" id="BBD91297.1"/>
    </source>
</evidence>
<feature type="domain" description="HTH tetR-type" evidence="3">
    <location>
        <begin position="9"/>
        <end position="69"/>
    </location>
</feature>
<evidence type="ECO:0000256" key="2">
    <source>
        <dbReference type="PROSITE-ProRule" id="PRU00335"/>
    </source>
</evidence>
<evidence type="ECO:0000256" key="1">
    <source>
        <dbReference type="ARBA" id="ARBA00023125"/>
    </source>
</evidence>
<dbReference type="InterPro" id="IPR009057">
    <property type="entry name" value="Homeodomain-like_sf"/>
</dbReference>
<dbReference type="PANTHER" id="PTHR43479:SF7">
    <property type="entry name" value="TETR-FAMILY TRANSCRIPTIONAL REGULATOR"/>
    <property type="match status" value="1"/>
</dbReference>
<dbReference type="SUPFAM" id="SSF46689">
    <property type="entry name" value="Homeodomain-like"/>
    <property type="match status" value="1"/>
</dbReference>
<reference evidence="4 5" key="1">
    <citation type="submission" date="2018-05" db="EMBL/GenBank/DDBJ databases">
        <title>Complete genome sequencing of three human clinical isolates of Staphylococcus caprae reveals virulence factors similar to those of S. epidermidis and S. capitis.</title>
        <authorList>
            <person name="Watanabe S."/>
            <person name="Cui L."/>
        </authorList>
    </citation>
    <scope>NUCLEOTIDE SEQUENCE [LARGE SCALE GENOMIC DNA]</scope>
    <source>
        <strain evidence="4 5">JMUB590</strain>
    </source>
</reference>
<organism evidence="4 5">
    <name type="scientific">Staphylococcus caprae</name>
    <dbReference type="NCBI Taxonomy" id="29380"/>
    <lineage>
        <taxon>Bacteria</taxon>
        <taxon>Bacillati</taxon>
        <taxon>Bacillota</taxon>
        <taxon>Bacilli</taxon>
        <taxon>Bacillales</taxon>
        <taxon>Staphylococcaceae</taxon>
        <taxon>Staphylococcus</taxon>
    </lineage>
</organism>
<dbReference type="InterPro" id="IPR050624">
    <property type="entry name" value="HTH-type_Tx_Regulator"/>
</dbReference>
<accession>A0ABM7FS57</accession>
<dbReference type="InterPro" id="IPR039532">
    <property type="entry name" value="TetR_C_Firmicutes"/>
</dbReference>
<dbReference type="Pfam" id="PF14278">
    <property type="entry name" value="TetR_C_8"/>
    <property type="match status" value="1"/>
</dbReference>
<dbReference type="Proteomes" id="UP000274772">
    <property type="component" value="Chromosome"/>
</dbReference>
<dbReference type="Gene3D" id="1.10.357.10">
    <property type="entry name" value="Tetracycline Repressor, domain 2"/>
    <property type="match status" value="1"/>
</dbReference>
<dbReference type="InterPro" id="IPR036271">
    <property type="entry name" value="Tet_transcr_reg_TetR-rel_C_sf"/>
</dbReference>
<dbReference type="EMBL" id="AP018586">
    <property type="protein sequence ID" value="BBD91297.1"/>
    <property type="molecule type" value="Genomic_DNA"/>
</dbReference>
<dbReference type="GeneID" id="58049967"/>
<keyword evidence="1 2" id="KW-0238">DNA-binding</keyword>
<keyword evidence="5" id="KW-1185">Reference proteome</keyword>
<evidence type="ECO:0000313" key="5">
    <source>
        <dbReference type="Proteomes" id="UP000274772"/>
    </source>
</evidence>
<dbReference type="Pfam" id="PF00440">
    <property type="entry name" value="TetR_N"/>
    <property type="match status" value="1"/>
</dbReference>
<evidence type="ECO:0000259" key="3">
    <source>
        <dbReference type="PROSITE" id="PS50977"/>
    </source>
</evidence>
<sequence>MKNKDLRVEKTEQALLNALFETLRTKDFGQITVQDLCDKALVRRSTFYRRFDDKYDLLKLLIQKLIFRVREKHSTTLNPDDPRPHFEKVIRESLDYLYEHKPIVQNVLTMALYDEVTDIIYEQLYEGMKAQIQFEIRHGVEFNVDIDILADFIAGGILRTMYAWIQDGQERSIDDLTKEVVTILNGVHNYHAKF</sequence>
<dbReference type="PANTHER" id="PTHR43479">
    <property type="entry name" value="ACREF/ENVCD OPERON REPRESSOR-RELATED"/>
    <property type="match status" value="1"/>
</dbReference>
<dbReference type="PROSITE" id="PS50977">
    <property type="entry name" value="HTH_TETR_2"/>
    <property type="match status" value="1"/>
</dbReference>